<evidence type="ECO:0000256" key="2">
    <source>
        <dbReference type="ARBA" id="ARBA00007927"/>
    </source>
</evidence>
<keyword evidence="3" id="KW-0507">mRNA processing</keyword>
<dbReference type="GO" id="GO:0000398">
    <property type="term" value="P:mRNA splicing, via spliceosome"/>
    <property type="evidence" value="ECO:0007669"/>
    <property type="project" value="InterPro"/>
</dbReference>
<sequence>MSVFAPVNPSPFLQSLVGQPVIVRLKWGQEYKGVLVSTDQYMNIQLVDAEEFQDGNSLGVLPNDMLIRCNNVLYVRELKKTDEGAMDTSPSAAPAAREDGHVSEDEQMEEGEQGS</sequence>
<evidence type="ECO:0000259" key="11">
    <source>
        <dbReference type="PROSITE" id="PS52002"/>
    </source>
</evidence>
<keyword evidence="7" id="KW-0539">Nucleus</keyword>
<dbReference type="GO" id="GO:0003723">
    <property type="term" value="F:RNA binding"/>
    <property type="evidence" value="ECO:0007669"/>
    <property type="project" value="UniProtKB-KW"/>
</dbReference>
<dbReference type="PANTHER" id="PTHR11021">
    <property type="entry name" value="SMALL NUCLEAR RIBONUCLEOPROTEIN F SNRNP-F"/>
    <property type="match status" value="1"/>
</dbReference>
<protein>
    <recommendedName>
        <fullName evidence="9">Sm protein F</fullName>
    </recommendedName>
</protein>
<keyword evidence="4" id="KW-0747">Spliceosome</keyword>
<dbReference type="Pfam" id="PF01423">
    <property type="entry name" value="LSM"/>
    <property type="match status" value="1"/>
</dbReference>
<evidence type="ECO:0000256" key="3">
    <source>
        <dbReference type="ARBA" id="ARBA00022664"/>
    </source>
</evidence>
<dbReference type="SMART" id="SM00651">
    <property type="entry name" value="Sm"/>
    <property type="match status" value="1"/>
</dbReference>
<accession>A0A9W8CYZ2</accession>
<feature type="compositionally biased region" description="Acidic residues" evidence="10">
    <location>
        <begin position="105"/>
        <end position="115"/>
    </location>
</feature>
<dbReference type="OrthoDB" id="409625at2759"/>
<dbReference type="CDD" id="cd01722">
    <property type="entry name" value="Sm_F"/>
    <property type="match status" value="1"/>
</dbReference>
<evidence type="ECO:0000256" key="4">
    <source>
        <dbReference type="ARBA" id="ARBA00022728"/>
    </source>
</evidence>
<proteinExistence type="inferred from homology"/>
<keyword evidence="5" id="KW-0694">RNA-binding</keyword>
<dbReference type="Proteomes" id="UP001143981">
    <property type="component" value="Unassembled WGS sequence"/>
</dbReference>
<dbReference type="EMBL" id="JANBOI010000238">
    <property type="protein sequence ID" value="KAJ1732309.1"/>
    <property type="molecule type" value="Genomic_DNA"/>
</dbReference>
<dbReference type="PANTHER" id="PTHR11021:SF0">
    <property type="entry name" value="SMALL NUCLEAR RIBONUCLEOPROTEIN F"/>
    <property type="match status" value="1"/>
</dbReference>
<dbReference type="InterPro" id="IPR010920">
    <property type="entry name" value="LSM_dom_sf"/>
</dbReference>
<dbReference type="Gene3D" id="2.30.30.100">
    <property type="match status" value="1"/>
</dbReference>
<keyword evidence="8" id="KW-0687">Ribonucleoprotein</keyword>
<feature type="domain" description="Sm" evidence="11">
    <location>
        <begin position="8"/>
        <end position="81"/>
    </location>
</feature>
<comment type="subcellular location">
    <subcellularLocation>
        <location evidence="1">Nucleus</location>
    </subcellularLocation>
</comment>
<evidence type="ECO:0000256" key="8">
    <source>
        <dbReference type="ARBA" id="ARBA00023274"/>
    </source>
</evidence>
<evidence type="ECO:0000313" key="12">
    <source>
        <dbReference type="EMBL" id="KAJ1732309.1"/>
    </source>
</evidence>
<dbReference type="GO" id="GO:0071013">
    <property type="term" value="C:catalytic step 2 spliceosome"/>
    <property type="evidence" value="ECO:0007669"/>
    <property type="project" value="TreeGrafter"/>
</dbReference>
<dbReference type="InterPro" id="IPR016487">
    <property type="entry name" value="Lsm6/sSmF"/>
</dbReference>
<evidence type="ECO:0000256" key="1">
    <source>
        <dbReference type="ARBA" id="ARBA00004123"/>
    </source>
</evidence>
<dbReference type="PROSITE" id="PS52002">
    <property type="entry name" value="SM"/>
    <property type="match status" value="1"/>
</dbReference>
<evidence type="ECO:0000256" key="9">
    <source>
        <dbReference type="ARBA" id="ARBA00030144"/>
    </source>
</evidence>
<feature type="region of interest" description="Disordered" evidence="10">
    <location>
        <begin position="81"/>
        <end position="115"/>
    </location>
</feature>
<evidence type="ECO:0000256" key="5">
    <source>
        <dbReference type="ARBA" id="ARBA00022884"/>
    </source>
</evidence>
<comment type="caution">
    <text evidence="12">The sequence shown here is derived from an EMBL/GenBank/DDBJ whole genome shotgun (WGS) entry which is preliminary data.</text>
</comment>
<evidence type="ECO:0000256" key="7">
    <source>
        <dbReference type="ARBA" id="ARBA00023242"/>
    </source>
</evidence>
<dbReference type="InterPro" id="IPR001163">
    <property type="entry name" value="Sm_dom_euk/arc"/>
</dbReference>
<dbReference type="GO" id="GO:0005685">
    <property type="term" value="C:U1 snRNP"/>
    <property type="evidence" value="ECO:0007669"/>
    <property type="project" value="TreeGrafter"/>
</dbReference>
<dbReference type="SUPFAM" id="SSF50182">
    <property type="entry name" value="Sm-like ribonucleoproteins"/>
    <property type="match status" value="1"/>
</dbReference>
<evidence type="ECO:0000256" key="10">
    <source>
        <dbReference type="SAM" id="MobiDB-lite"/>
    </source>
</evidence>
<gene>
    <name evidence="12" type="primary">SMF1</name>
    <name evidence="12" type="ORF">LPJ61_002103</name>
</gene>
<keyword evidence="13" id="KW-1185">Reference proteome</keyword>
<dbReference type="GO" id="GO:0034715">
    <property type="term" value="C:pICln-Sm protein complex"/>
    <property type="evidence" value="ECO:0007669"/>
    <property type="project" value="TreeGrafter"/>
</dbReference>
<organism evidence="12 13">
    <name type="scientific">Coemansia biformis</name>
    <dbReference type="NCBI Taxonomy" id="1286918"/>
    <lineage>
        <taxon>Eukaryota</taxon>
        <taxon>Fungi</taxon>
        <taxon>Fungi incertae sedis</taxon>
        <taxon>Zoopagomycota</taxon>
        <taxon>Kickxellomycotina</taxon>
        <taxon>Kickxellomycetes</taxon>
        <taxon>Kickxellales</taxon>
        <taxon>Kickxellaceae</taxon>
        <taxon>Coemansia</taxon>
    </lineage>
</organism>
<evidence type="ECO:0000313" key="13">
    <source>
        <dbReference type="Proteomes" id="UP001143981"/>
    </source>
</evidence>
<comment type="similarity">
    <text evidence="2">Belongs to the snRNP Sm proteins family. SmF/LSm6 subfamily.</text>
</comment>
<dbReference type="InterPro" id="IPR034100">
    <property type="entry name" value="Sm_F"/>
</dbReference>
<reference evidence="12" key="1">
    <citation type="submission" date="2022-07" db="EMBL/GenBank/DDBJ databases">
        <title>Phylogenomic reconstructions and comparative analyses of Kickxellomycotina fungi.</title>
        <authorList>
            <person name="Reynolds N.K."/>
            <person name="Stajich J.E."/>
            <person name="Barry K."/>
            <person name="Grigoriev I.V."/>
            <person name="Crous P."/>
            <person name="Smith M.E."/>
        </authorList>
    </citation>
    <scope>NUCLEOTIDE SEQUENCE</scope>
    <source>
        <strain evidence="12">BCRC 34381</strain>
    </source>
</reference>
<dbReference type="InterPro" id="IPR047575">
    <property type="entry name" value="Sm"/>
</dbReference>
<name>A0A9W8CYZ2_9FUNG</name>
<dbReference type="AlphaFoldDB" id="A0A9W8CYZ2"/>
<keyword evidence="6" id="KW-0508">mRNA splicing</keyword>
<evidence type="ECO:0000256" key="6">
    <source>
        <dbReference type="ARBA" id="ARBA00023187"/>
    </source>
</evidence>